<evidence type="ECO:0000313" key="5">
    <source>
        <dbReference type="EnsemblProtists" id="PYU1_T003363"/>
    </source>
</evidence>
<dbReference type="PROSITE" id="PS51339">
    <property type="entry name" value="PPASE_MYOTUBULARIN"/>
    <property type="match status" value="1"/>
</dbReference>
<evidence type="ECO:0000256" key="3">
    <source>
        <dbReference type="SAM" id="MobiDB-lite"/>
    </source>
</evidence>
<feature type="compositionally biased region" description="Low complexity" evidence="3">
    <location>
        <begin position="124"/>
        <end position="135"/>
    </location>
</feature>
<feature type="domain" description="Myotubularin phosphatase" evidence="4">
    <location>
        <begin position="632"/>
        <end position="1018"/>
    </location>
</feature>
<keyword evidence="6" id="KW-1185">Reference proteome</keyword>
<dbReference type="InterPro" id="IPR030564">
    <property type="entry name" value="Myotubularin"/>
</dbReference>
<dbReference type="PANTHER" id="PTHR10807:SF128">
    <property type="entry name" value="PHOSPHATIDYLINOSITOL-3,5-BISPHOSPHATE 3-PHOSPHATASE"/>
    <property type="match status" value="1"/>
</dbReference>
<dbReference type="STRING" id="431595.K3WEH2"/>
<protein>
    <recommendedName>
        <fullName evidence="4">Myotubularin phosphatase domain-containing protein</fullName>
    </recommendedName>
</protein>
<proteinExistence type="predicted"/>
<dbReference type="InParanoid" id="K3WEH2"/>
<dbReference type="InterPro" id="IPR016130">
    <property type="entry name" value="Tyr_Pase_AS"/>
</dbReference>
<evidence type="ECO:0000259" key="4">
    <source>
        <dbReference type="PROSITE" id="PS51339"/>
    </source>
</evidence>
<feature type="binding site" evidence="2">
    <location>
        <begin position="848"/>
        <end position="854"/>
    </location>
    <ligand>
        <name>substrate</name>
    </ligand>
</feature>
<dbReference type="SUPFAM" id="SSF50729">
    <property type="entry name" value="PH domain-like"/>
    <property type="match status" value="1"/>
</dbReference>
<feature type="region of interest" description="Disordered" evidence="3">
    <location>
        <begin position="1"/>
        <end position="58"/>
    </location>
</feature>
<reference evidence="6" key="1">
    <citation type="journal article" date="2010" name="Genome Biol.">
        <title>Genome sequence of the necrotrophic plant pathogen Pythium ultimum reveals original pathogenicity mechanisms and effector repertoire.</title>
        <authorList>
            <person name="Levesque C.A."/>
            <person name="Brouwer H."/>
            <person name="Cano L."/>
            <person name="Hamilton J.P."/>
            <person name="Holt C."/>
            <person name="Huitema E."/>
            <person name="Raffaele S."/>
            <person name="Robideau G.P."/>
            <person name="Thines M."/>
            <person name="Win J."/>
            <person name="Zerillo M.M."/>
            <person name="Beakes G.W."/>
            <person name="Boore J.L."/>
            <person name="Busam D."/>
            <person name="Dumas B."/>
            <person name="Ferriera S."/>
            <person name="Fuerstenberg S.I."/>
            <person name="Gachon C.M."/>
            <person name="Gaulin E."/>
            <person name="Govers F."/>
            <person name="Grenville-Briggs L."/>
            <person name="Horner N."/>
            <person name="Hostetler J."/>
            <person name="Jiang R.H."/>
            <person name="Johnson J."/>
            <person name="Krajaejun T."/>
            <person name="Lin H."/>
            <person name="Meijer H.J."/>
            <person name="Moore B."/>
            <person name="Morris P."/>
            <person name="Phuntmart V."/>
            <person name="Puiu D."/>
            <person name="Shetty J."/>
            <person name="Stajich J.E."/>
            <person name="Tripathy S."/>
            <person name="Wawra S."/>
            <person name="van West P."/>
            <person name="Whitty B.R."/>
            <person name="Coutinho P.M."/>
            <person name="Henrissat B."/>
            <person name="Martin F."/>
            <person name="Thomas P.D."/>
            <person name="Tyler B.M."/>
            <person name="De Vries R.P."/>
            <person name="Kamoun S."/>
            <person name="Yandell M."/>
            <person name="Tisserat N."/>
            <person name="Buell C.R."/>
        </authorList>
    </citation>
    <scope>NUCLEOTIDE SEQUENCE</scope>
    <source>
        <strain evidence="6">DAOM:BR144</strain>
    </source>
</reference>
<dbReference type="AlphaFoldDB" id="K3WEH2"/>
<organism evidence="5 6">
    <name type="scientific">Globisporangium ultimum (strain ATCC 200006 / CBS 805.95 / DAOM BR144)</name>
    <name type="common">Pythium ultimum</name>
    <dbReference type="NCBI Taxonomy" id="431595"/>
    <lineage>
        <taxon>Eukaryota</taxon>
        <taxon>Sar</taxon>
        <taxon>Stramenopiles</taxon>
        <taxon>Oomycota</taxon>
        <taxon>Peronosporomycetes</taxon>
        <taxon>Pythiales</taxon>
        <taxon>Pythiaceae</taxon>
        <taxon>Globisporangium</taxon>
    </lineage>
</organism>
<dbReference type="HOGENOM" id="CLU_012367_0_0_1"/>
<dbReference type="EMBL" id="GL376603">
    <property type="status" value="NOT_ANNOTATED_CDS"/>
    <property type="molecule type" value="Genomic_DNA"/>
</dbReference>
<reference evidence="5" key="3">
    <citation type="submission" date="2015-02" db="UniProtKB">
        <authorList>
            <consortium name="EnsemblProtists"/>
        </authorList>
    </citation>
    <scope>IDENTIFICATION</scope>
    <source>
        <strain evidence="5">DAOM BR144</strain>
    </source>
</reference>
<evidence type="ECO:0000313" key="6">
    <source>
        <dbReference type="Proteomes" id="UP000019132"/>
    </source>
</evidence>
<dbReference type="GO" id="GO:0005737">
    <property type="term" value="C:cytoplasm"/>
    <property type="evidence" value="ECO:0007669"/>
    <property type="project" value="TreeGrafter"/>
</dbReference>
<dbReference type="SUPFAM" id="SSF52799">
    <property type="entry name" value="(Phosphotyrosine protein) phosphatases II"/>
    <property type="match status" value="1"/>
</dbReference>
<accession>K3WEH2</accession>
<sequence>MASPFVGPRAMEHDAYTAMAPSSSSSPRSPHDASRLRPPTTTTTTTTTTIAPPLSLSPLTEAEHDWRSNSGVMVFKCDGEEPAAERALVALDSDDEEEDEEEVRAYTNGFARTFSAGDLDEVISPTSSSSNGSSSELFPSGGLEAKPTQSFTKKRAAAGGGDRSNTEKPAVDSAMETREVNEEATRQHVDTHADDEDGENRFKLAISLEYETDTTPSVGGTPVTVPLSAANRKTSSSFSDLGDDDYFSLTDAIVPGNASGGGGTPNGISSTFYPIHEDDAFRFIHSSMGAPGGSGYPHDMHLGGDLRSSGNSINYYYSPPKSGRSGNGRTTPTLRIGMPADESQPLVGSIYPIAGEILQLKVESAAYIIFYKTKDGEESGGGTGDMAYSSSSSEESSSDMIQFGGDDGTTPIAKPPRSYASLGAAGHKVQTTNLFTRDYTHPTRSIGRGLFRASTSVGSAFLKGAAGLVNQTYQGGANGGVFGFAKGLGMGMLGLGTHTVKGAFRGVGQVTNLVGEMMLGSAPHFSIDGTLVLTNYRIIWISQSADGVVEIPIASILTLESSTTAPHVANLECKNLLKASIAFPDEATCYNFLSCIWELYSGPSSHYVFAHIHYDALLRREGAYAAILETPTHRFYDPENDYRRLKLLDEESWMRLYDNSDYALFPSYPAAFVIPSALDEYDLRELSAYRSASRIPAVVWRHPHTGALVSRCAQPCAGLSGYVVEADQKLVAAIQNATSAYKDSIFHFFDARSQMAATANSAQGKGTEDPRNYPNTELHFCDIANIHAVRSSYNALSTVCQPGQERSESEWIFQLRNTFWFMHVSRILSTSQEICRCLCQSESVMIHCSDGWDRTPQLTTLVQLLLDPYYRTLHGFLLLIEKEWCTFGHMFRHRYAQGEGPGQQELEEQSPVFVQWIDAVWQLWRQVPWAFEFNEALLAALYEHVFAGLYGNFLYNCERERMLKESQSPTRSLWYVLLESKDKYVNVEYDSAKNFNSIGESLPFCAEEDALVMWENHFHYADPVCRNS</sequence>
<dbReference type="Pfam" id="PF06602">
    <property type="entry name" value="Myotub-related"/>
    <property type="match status" value="1"/>
</dbReference>
<dbReference type="InterPro" id="IPR010569">
    <property type="entry name" value="Myotubularin-like_Pase_dom"/>
</dbReference>
<dbReference type="InterPro" id="IPR029021">
    <property type="entry name" value="Prot-tyrosine_phosphatase-like"/>
</dbReference>
<evidence type="ECO:0000256" key="1">
    <source>
        <dbReference type="PIRSR" id="PIRSR630564-1"/>
    </source>
</evidence>
<reference evidence="6" key="2">
    <citation type="submission" date="2010-04" db="EMBL/GenBank/DDBJ databases">
        <authorList>
            <person name="Buell R."/>
            <person name="Hamilton J."/>
            <person name="Hostetler J."/>
        </authorList>
    </citation>
    <scope>NUCLEOTIDE SEQUENCE [LARGE SCALE GENOMIC DNA]</scope>
    <source>
        <strain evidence="6">DAOM:BR144</strain>
    </source>
</reference>
<dbReference type="CDD" id="cd14507">
    <property type="entry name" value="PTP-MTM-like"/>
    <property type="match status" value="1"/>
</dbReference>
<evidence type="ECO:0000256" key="2">
    <source>
        <dbReference type="PIRSR" id="PIRSR630564-2"/>
    </source>
</evidence>
<dbReference type="EnsemblProtists" id="PYU1_T003363">
    <property type="protein sequence ID" value="PYU1_T003363"/>
    <property type="gene ID" value="PYU1_G003353"/>
</dbReference>
<dbReference type="Proteomes" id="UP000019132">
    <property type="component" value="Unassembled WGS sequence"/>
</dbReference>
<dbReference type="PANTHER" id="PTHR10807">
    <property type="entry name" value="MYOTUBULARIN-RELATED"/>
    <property type="match status" value="1"/>
</dbReference>
<dbReference type="VEuPathDB" id="FungiDB:PYU1_G003353"/>
<feature type="region of interest" description="Disordered" evidence="3">
    <location>
        <begin position="378"/>
        <end position="399"/>
    </location>
</feature>
<feature type="region of interest" description="Disordered" evidence="3">
    <location>
        <begin position="121"/>
        <end position="196"/>
    </location>
</feature>
<feature type="compositionally biased region" description="Basic and acidic residues" evidence="3">
    <location>
        <begin position="164"/>
        <end position="192"/>
    </location>
</feature>
<feature type="active site" description="Phosphocysteine intermediate" evidence="1">
    <location>
        <position position="848"/>
    </location>
</feature>
<name>K3WEH2_GLOUD</name>
<dbReference type="PROSITE" id="PS00383">
    <property type="entry name" value="TYR_PHOSPHATASE_1"/>
    <property type="match status" value="1"/>
</dbReference>
<dbReference type="OMA" id="FWFLHLS"/>
<dbReference type="eggNOG" id="KOG4471">
    <property type="taxonomic scope" value="Eukaryota"/>
</dbReference>
<feature type="binding site" evidence="2">
    <location>
        <begin position="785"/>
        <end position="786"/>
    </location>
    <ligand>
        <name>substrate</name>
    </ligand>
</feature>
<feature type="compositionally biased region" description="Low complexity" evidence="3">
    <location>
        <begin position="40"/>
        <end position="49"/>
    </location>
</feature>